<dbReference type="Proteomes" id="UP000054166">
    <property type="component" value="Unassembled WGS sequence"/>
</dbReference>
<dbReference type="AlphaFoldDB" id="A0A0C3EJP8"/>
<sequence length="79" mass="8794">MISACLATQSHFKSFVANLTSAIFRGTSAKFAPRYRPRRWLSALYWKSYSYVTLTENSSSCPPEGCNLSVAEILPDGKI</sequence>
<dbReference type="EMBL" id="KN833104">
    <property type="protein sequence ID" value="KIM72865.1"/>
    <property type="molecule type" value="Genomic_DNA"/>
</dbReference>
<gene>
    <name evidence="1" type="ORF">PILCRDRAFT_829532</name>
</gene>
<name>A0A0C3EJP8_PILCF</name>
<accession>A0A0C3EJP8</accession>
<protein>
    <submittedName>
        <fullName evidence="1">Uncharacterized protein</fullName>
    </submittedName>
</protein>
<organism evidence="1 2">
    <name type="scientific">Piloderma croceum (strain F 1598)</name>
    <dbReference type="NCBI Taxonomy" id="765440"/>
    <lineage>
        <taxon>Eukaryota</taxon>
        <taxon>Fungi</taxon>
        <taxon>Dikarya</taxon>
        <taxon>Basidiomycota</taxon>
        <taxon>Agaricomycotina</taxon>
        <taxon>Agaricomycetes</taxon>
        <taxon>Agaricomycetidae</taxon>
        <taxon>Atheliales</taxon>
        <taxon>Atheliaceae</taxon>
        <taxon>Piloderma</taxon>
    </lineage>
</organism>
<proteinExistence type="predicted"/>
<evidence type="ECO:0000313" key="1">
    <source>
        <dbReference type="EMBL" id="KIM72865.1"/>
    </source>
</evidence>
<dbReference type="InParanoid" id="A0A0C3EJP8"/>
<reference evidence="1 2" key="1">
    <citation type="submission" date="2014-04" db="EMBL/GenBank/DDBJ databases">
        <authorList>
            <consortium name="DOE Joint Genome Institute"/>
            <person name="Kuo A."/>
            <person name="Tarkka M."/>
            <person name="Buscot F."/>
            <person name="Kohler A."/>
            <person name="Nagy L.G."/>
            <person name="Floudas D."/>
            <person name="Copeland A."/>
            <person name="Barry K.W."/>
            <person name="Cichocki N."/>
            <person name="Veneault-Fourrey C."/>
            <person name="LaButti K."/>
            <person name="Lindquist E.A."/>
            <person name="Lipzen A."/>
            <person name="Lundell T."/>
            <person name="Morin E."/>
            <person name="Murat C."/>
            <person name="Sun H."/>
            <person name="Tunlid A."/>
            <person name="Henrissat B."/>
            <person name="Grigoriev I.V."/>
            <person name="Hibbett D.S."/>
            <person name="Martin F."/>
            <person name="Nordberg H.P."/>
            <person name="Cantor M.N."/>
            <person name="Hua S.X."/>
        </authorList>
    </citation>
    <scope>NUCLEOTIDE SEQUENCE [LARGE SCALE GENOMIC DNA]</scope>
    <source>
        <strain evidence="1 2">F 1598</strain>
    </source>
</reference>
<dbReference type="HOGENOM" id="CLU_2606895_0_0_1"/>
<evidence type="ECO:0000313" key="2">
    <source>
        <dbReference type="Proteomes" id="UP000054166"/>
    </source>
</evidence>
<keyword evidence="2" id="KW-1185">Reference proteome</keyword>
<reference evidence="2" key="2">
    <citation type="submission" date="2015-01" db="EMBL/GenBank/DDBJ databases">
        <title>Evolutionary Origins and Diversification of the Mycorrhizal Mutualists.</title>
        <authorList>
            <consortium name="DOE Joint Genome Institute"/>
            <consortium name="Mycorrhizal Genomics Consortium"/>
            <person name="Kohler A."/>
            <person name="Kuo A."/>
            <person name="Nagy L.G."/>
            <person name="Floudas D."/>
            <person name="Copeland A."/>
            <person name="Barry K.W."/>
            <person name="Cichocki N."/>
            <person name="Veneault-Fourrey C."/>
            <person name="LaButti K."/>
            <person name="Lindquist E.A."/>
            <person name="Lipzen A."/>
            <person name="Lundell T."/>
            <person name="Morin E."/>
            <person name="Murat C."/>
            <person name="Riley R."/>
            <person name="Ohm R."/>
            <person name="Sun H."/>
            <person name="Tunlid A."/>
            <person name="Henrissat B."/>
            <person name="Grigoriev I.V."/>
            <person name="Hibbett D.S."/>
            <person name="Martin F."/>
        </authorList>
    </citation>
    <scope>NUCLEOTIDE SEQUENCE [LARGE SCALE GENOMIC DNA]</scope>
    <source>
        <strain evidence="2">F 1598</strain>
    </source>
</reference>